<evidence type="ECO:0000313" key="1">
    <source>
        <dbReference type="EMBL" id="SKC84585.1"/>
    </source>
</evidence>
<keyword evidence="2" id="KW-1185">Reference proteome</keyword>
<protein>
    <recommendedName>
        <fullName evidence="3">ABC-2 type transport system ATP-binding protein</fullName>
    </recommendedName>
</protein>
<proteinExistence type="predicted"/>
<dbReference type="InterPro" id="IPR027417">
    <property type="entry name" value="P-loop_NTPase"/>
</dbReference>
<evidence type="ECO:0008006" key="3">
    <source>
        <dbReference type="Google" id="ProtNLM"/>
    </source>
</evidence>
<dbReference type="AlphaFoldDB" id="A0A1T5M8X6"/>
<organism evidence="1 2">
    <name type="scientific">Maledivibacter halophilus</name>
    <dbReference type="NCBI Taxonomy" id="36842"/>
    <lineage>
        <taxon>Bacteria</taxon>
        <taxon>Bacillati</taxon>
        <taxon>Bacillota</taxon>
        <taxon>Clostridia</taxon>
        <taxon>Peptostreptococcales</taxon>
        <taxon>Caminicellaceae</taxon>
        <taxon>Maledivibacter</taxon>
    </lineage>
</organism>
<name>A0A1T5M8X6_9FIRM</name>
<reference evidence="1 2" key="1">
    <citation type="submission" date="2017-02" db="EMBL/GenBank/DDBJ databases">
        <authorList>
            <person name="Peterson S.W."/>
        </authorList>
    </citation>
    <scope>NUCLEOTIDE SEQUENCE [LARGE SCALE GENOMIC DNA]</scope>
    <source>
        <strain evidence="1 2">M1</strain>
    </source>
</reference>
<accession>A0A1T5M8X6</accession>
<dbReference type="OrthoDB" id="9801958at2"/>
<evidence type="ECO:0000313" key="2">
    <source>
        <dbReference type="Proteomes" id="UP000190285"/>
    </source>
</evidence>
<dbReference type="Proteomes" id="UP000190285">
    <property type="component" value="Unassembled WGS sequence"/>
</dbReference>
<gene>
    <name evidence="1" type="ORF">SAMN02194393_04173</name>
</gene>
<sequence length="70" mass="7522">MQSIIQVSGLCKSYGDLCIINGIDLSVSEGEVFGLLGIIYGNKFAFDGADYSFVISILLGKVVKIMSEKI</sequence>
<dbReference type="EMBL" id="FUZT01000011">
    <property type="protein sequence ID" value="SKC84585.1"/>
    <property type="molecule type" value="Genomic_DNA"/>
</dbReference>
<dbReference type="RefSeq" id="WP_079494319.1">
    <property type="nucleotide sequence ID" value="NZ_FUZT01000011.1"/>
</dbReference>
<dbReference type="SUPFAM" id="SSF52540">
    <property type="entry name" value="P-loop containing nucleoside triphosphate hydrolases"/>
    <property type="match status" value="1"/>
</dbReference>